<dbReference type="Gene3D" id="2.40.50.140">
    <property type="entry name" value="Nucleic acid-binding proteins"/>
    <property type="match status" value="1"/>
</dbReference>
<dbReference type="InterPro" id="IPR013849">
    <property type="entry name" value="DNA_helicase_Holl-junc_RuvA_I"/>
</dbReference>
<keyword evidence="4 6" id="KW-0233">DNA recombination</keyword>
<dbReference type="GO" id="GO:0048476">
    <property type="term" value="C:Holliday junction resolvase complex"/>
    <property type="evidence" value="ECO:0007669"/>
    <property type="project" value="UniProtKB-UniRule"/>
</dbReference>
<keyword evidence="1 6" id="KW-0963">Cytoplasm</keyword>
<dbReference type="GO" id="GO:0005737">
    <property type="term" value="C:cytoplasm"/>
    <property type="evidence" value="ECO:0007669"/>
    <property type="project" value="UniProtKB-SubCell"/>
</dbReference>
<dbReference type="GO" id="GO:0009378">
    <property type="term" value="F:four-way junction helicase activity"/>
    <property type="evidence" value="ECO:0007669"/>
    <property type="project" value="InterPro"/>
</dbReference>
<dbReference type="Pfam" id="PF01330">
    <property type="entry name" value="RuvA_N"/>
    <property type="match status" value="1"/>
</dbReference>
<dbReference type="GO" id="GO:0009379">
    <property type="term" value="C:Holliday junction helicase complex"/>
    <property type="evidence" value="ECO:0007669"/>
    <property type="project" value="InterPro"/>
</dbReference>
<keyword evidence="5 6" id="KW-0234">DNA repair</keyword>
<dbReference type="STRING" id="1121105.GCA_000421665_00307"/>
<comment type="subunit">
    <text evidence="6">Homotetramer. Forms an RuvA(8)-RuvB(12)-Holliday junction (HJ) complex. HJ DNA is sandwiched between 2 RuvA tetramers; dsDNA enters through RuvA and exits via RuvB. An RuvB hexamer assembles on each DNA strand where it exits the tetramer. Each RuvB hexamer is contacted by two RuvA subunits (via domain III) on 2 adjacent RuvB subunits; this complex drives branch migration. In the full resolvosome a probable DNA-RuvA(4)-RuvB(12)-RuvC(2) complex forms which resolves the HJ.</text>
</comment>
<dbReference type="CDD" id="cd14332">
    <property type="entry name" value="UBA_RuvA_C"/>
    <property type="match status" value="1"/>
</dbReference>
<dbReference type="Pfam" id="PF07499">
    <property type="entry name" value="RuvA_C"/>
    <property type="match status" value="1"/>
</dbReference>
<dbReference type="EMBL" id="DQHO01000003">
    <property type="protein sequence ID" value="HCS93197.1"/>
    <property type="molecule type" value="Genomic_DNA"/>
</dbReference>
<dbReference type="SUPFAM" id="SSF47781">
    <property type="entry name" value="RuvA domain 2-like"/>
    <property type="match status" value="1"/>
</dbReference>
<dbReference type="InterPro" id="IPR012340">
    <property type="entry name" value="NA-bd_OB-fold"/>
</dbReference>
<dbReference type="HAMAP" id="MF_00031">
    <property type="entry name" value="DNA_HJ_migration_RuvA"/>
    <property type="match status" value="1"/>
</dbReference>
<sequence length="197" mass="22013">MYDYIKGELTTITPKSVTIESYGIGYLILMANPFELQSSLHQTVKLFVHHHVREDDELLFGFLDQPTRTLFEQLISVSGIGPKSALSILASEHQKGFIKAVETADQTFLTRFPGVGKKTAAQIILDLKGKLGSYDSEEKTTKKQSAEDEHVTDVALALSGLGYSQREIDKIKKNLIPESNESTEQLLKRAFKLLLDK</sequence>
<evidence type="ECO:0000256" key="4">
    <source>
        <dbReference type="ARBA" id="ARBA00023172"/>
    </source>
</evidence>
<accession>A0A3D4S324</accession>
<proteinExistence type="inferred from homology"/>
<evidence type="ECO:0000256" key="2">
    <source>
        <dbReference type="ARBA" id="ARBA00022763"/>
    </source>
</evidence>
<feature type="domain" description="Helix-hairpin-helix DNA-binding motif class 1" evidence="7">
    <location>
        <begin position="72"/>
        <end position="91"/>
    </location>
</feature>
<comment type="function">
    <text evidence="6">The RuvA-RuvB-RuvC complex processes Holliday junction (HJ) DNA during genetic recombination and DNA repair, while the RuvA-RuvB complex plays an important role in the rescue of blocked DNA replication forks via replication fork reversal (RFR). RuvA specifically binds to HJ cruciform DNA, conferring on it an open structure. The RuvB hexamer acts as an ATP-dependent pump, pulling dsDNA into and through the RuvAB complex. HJ branch migration allows RuvC to scan DNA until it finds its consensus sequence, where it cleaves and resolves the cruciform DNA.</text>
</comment>
<dbReference type="InterPro" id="IPR011114">
    <property type="entry name" value="RuvA_C"/>
</dbReference>
<comment type="subcellular location">
    <subcellularLocation>
        <location evidence="6">Cytoplasm</location>
    </subcellularLocation>
</comment>
<dbReference type="InterPro" id="IPR003583">
    <property type="entry name" value="Hlx-hairpin-Hlx_DNA-bd_motif"/>
</dbReference>
<dbReference type="SUPFAM" id="SSF50249">
    <property type="entry name" value="Nucleic acid-binding proteins"/>
    <property type="match status" value="1"/>
</dbReference>
<evidence type="ECO:0000313" key="8">
    <source>
        <dbReference type="EMBL" id="HCS93197.1"/>
    </source>
</evidence>
<feature type="region of interest" description="Domain III" evidence="6">
    <location>
        <begin position="146"/>
        <end position="197"/>
    </location>
</feature>
<reference evidence="8 9" key="1">
    <citation type="journal article" date="2018" name="Nat. Biotechnol.">
        <title>A standardized bacterial taxonomy based on genome phylogeny substantially revises the tree of life.</title>
        <authorList>
            <person name="Parks D.H."/>
            <person name="Chuvochina M."/>
            <person name="Waite D.W."/>
            <person name="Rinke C."/>
            <person name="Skarshewski A."/>
            <person name="Chaumeil P.A."/>
            <person name="Hugenholtz P."/>
        </authorList>
    </citation>
    <scope>NUCLEOTIDE SEQUENCE [LARGE SCALE GENOMIC DNA]</scope>
    <source>
        <strain evidence="8">UBA11306</strain>
    </source>
</reference>
<dbReference type="Proteomes" id="UP000262195">
    <property type="component" value="Unassembled WGS sequence"/>
</dbReference>
<keyword evidence="3 6" id="KW-0238">DNA-binding</keyword>
<dbReference type="NCBIfam" id="TIGR00084">
    <property type="entry name" value="ruvA"/>
    <property type="match status" value="1"/>
</dbReference>
<evidence type="ECO:0000256" key="6">
    <source>
        <dbReference type="HAMAP-Rule" id="MF_00031"/>
    </source>
</evidence>
<dbReference type="Pfam" id="PF14520">
    <property type="entry name" value="HHH_5"/>
    <property type="match status" value="1"/>
</dbReference>
<evidence type="ECO:0000256" key="1">
    <source>
        <dbReference type="ARBA" id="ARBA00022490"/>
    </source>
</evidence>
<dbReference type="GO" id="GO:0000400">
    <property type="term" value="F:four-way junction DNA binding"/>
    <property type="evidence" value="ECO:0007669"/>
    <property type="project" value="UniProtKB-UniRule"/>
</dbReference>
<evidence type="ECO:0000313" key="9">
    <source>
        <dbReference type="Proteomes" id="UP000262195"/>
    </source>
</evidence>
<dbReference type="Gene3D" id="1.10.150.20">
    <property type="entry name" value="5' to 3' exonuclease, C-terminal subdomain"/>
    <property type="match status" value="1"/>
</dbReference>
<comment type="caution">
    <text evidence="8">The sequence shown here is derived from an EMBL/GenBank/DDBJ whole genome shotgun (WGS) entry which is preliminary data.</text>
</comment>
<feature type="domain" description="Helix-hairpin-helix DNA-binding motif class 1" evidence="7">
    <location>
        <begin position="107"/>
        <end position="126"/>
    </location>
</feature>
<gene>
    <name evidence="6" type="primary">ruvA</name>
    <name evidence="8" type="ORF">DIW15_00625</name>
</gene>
<dbReference type="GO" id="GO:0006281">
    <property type="term" value="P:DNA repair"/>
    <property type="evidence" value="ECO:0007669"/>
    <property type="project" value="UniProtKB-UniRule"/>
</dbReference>
<dbReference type="AlphaFoldDB" id="A0A3D4S324"/>
<evidence type="ECO:0000259" key="7">
    <source>
        <dbReference type="SMART" id="SM00278"/>
    </source>
</evidence>
<organism evidence="8 9">
    <name type="scientific">Bavariicoccus seileri</name>
    <dbReference type="NCBI Taxonomy" id="549685"/>
    <lineage>
        <taxon>Bacteria</taxon>
        <taxon>Bacillati</taxon>
        <taxon>Bacillota</taxon>
        <taxon>Bacilli</taxon>
        <taxon>Lactobacillales</taxon>
        <taxon>Enterococcaceae</taxon>
        <taxon>Bavariicoccus</taxon>
    </lineage>
</organism>
<feature type="region of interest" description="Domain II" evidence="6">
    <location>
        <begin position="64"/>
        <end position="141"/>
    </location>
</feature>
<comment type="similarity">
    <text evidence="6">Belongs to the RuvA family.</text>
</comment>
<dbReference type="GO" id="GO:0005524">
    <property type="term" value="F:ATP binding"/>
    <property type="evidence" value="ECO:0007669"/>
    <property type="project" value="InterPro"/>
</dbReference>
<protein>
    <recommendedName>
        <fullName evidence="6">Holliday junction branch migration complex subunit RuvA</fullName>
    </recommendedName>
</protein>
<evidence type="ECO:0000256" key="5">
    <source>
        <dbReference type="ARBA" id="ARBA00023204"/>
    </source>
</evidence>
<dbReference type="SMART" id="SM00278">
    <property type="entry name" value="HhH1"/>
    <property type="match status" value="2"/>
</dbReference>
<keyword evidence="2 6" id="KW-0227">DNA damage</keyword>
<dbReference type="InterPro" id="IPR000085">
    <property type="entry name" value="RuvA"/>
</dbReference>
<name>A0A3D4S324_9ENTE</name>
<dbReference type="InterPro" id="IPR010994">
    <property type="entry name" value="RuvA_2-like"/>
</dbReference>
<dbReference type="GO" id="GO:0006310">
    <property type="term" value="P:DNA recombination"/>
    <property type="evidence" value="ECO:0007669"/>
    <property type="project" value="UniProtKB-UniRule"/>
</dbReference>
<comment type="caution">
    <text evidence="6">Lacks conserved residue(s) required for the propagation of feature annotation.</text>
</comment>
<dbReference type="SUPFAM" id="SSF46929">
    <property type="entry name" value="DNA helicase RuvA subunit, C-terminal domain"/>
    <property type="match status" value="1"/>
</dbReference>
<evidence type="ECO:0000256" key="3">
    <source>
        <dbReference type="ARBA" id="ARBA00023125"/>
    </source>
</evidence>
<comment type="domain">
    <text evidence="6">Has three domains with a flexible linker between the domains II and III and assumes an 'L' shape. Domain III is highly mobile and contacts RuvB.</text>
</comment>
<dbReference type="InterPro" id="IPR036267">
    <property type="entry name" value="RuvA_C_sf"/>
</dbReference>